<sequence>MPAERYHMIRPVGFAAISPSPNPANQNRYIIVMRAKGDKTCLVPELNSKGLLGAVDLKDPGHYGGPKGLASYAAVLHTPYQVSIMGLYETLAAGGTYIIPSYSFLRSIAARCIEMRFIARWNSLEPEIEQLWEWYHADLREAFVYFDSWDHLAQLMNDPKTADMLKDKKAMGQKIMARIREESLSTFVAFDAKLNDTIATKIKKFSSMYDTKKIGYIDPYTLASELNATNHFHNVRLAPPPT</sequence>
<reference evidence="2" key="1">
    <citation type="journal article" date="2016" name="Nat. Commun.">
        <title>The Gonium pectorale genome demonstrates co-option of cell cycle regulation during the evolution of multicellularity.</title>
        <authorList>
            <person name="Hanschen E.R."/>
            <person name="Marriage T.N."/>
            <person name="Ferris P.J."/>
            <person name="Hamaji T."/>
            <person name="Toyoda A."/>
            <person name="Fujiyama A."/>
            <person name="Neme R."/>
            <person name="Noguchi H."/>
            <person name="Minakuchi Y."/>
            <person name="Suzuki M."/>
            <person name="Kawai-Toyooka H."/>
            <person name="Smith D.R."/>
            <person name="Sparks H."/>
            <person name="Anderson J."/>
            <person name="Bakaric R."/>
            <person name="Luria V."/>
            <person name="Karger A."/>
            <person name="Kirschner M.W."/>
            <person name="Durand P.M."/>
            <person name="Michod R.E."/>
            <person name="Nozaki H."/>
            <person name="Olson B.J."/>
        </authorList>
    </citation>
    <scope>NUCLEOTIDE SEQUENCE [LARGE SCALE GENOMIC DNA]</scope>
    <source>
        <strain evidence="2">NIES-2863</strain>
    </source>
</reference>
<organism evidence="1 2">
    <name type="scientific">Gonium pectorale</name>
    <name type="common">Green alga</name>
    <dbReference type="NCBI Taxonomy" id="33097"/>
    <lineage>
        <taxon>Eukaryota</taxon>
        <taxon>Viridiplantae</taxon>
        <taxon>Chlorophyta</taxon>
        <taxon>core chlorophytes</taxon>
        <taxon>Chlorophyceae</taxon>
        <taxon>CS clade</taxon>
        <taxon>Chlamydomonadales</taxon>
        <taxon>Volvocaceae</taxon>
        <taxon>Gonium</taxon>
    </lineage>
</organism>
<evidence type="ECO:0000313" key="1">
    <source>
        <dbReference type="EMBL" id="KXZ41651.1"/>
    </source>
</evidence>
<dbReference type="AlphaFoldDB" id="A0A150FVL1"/>
<accession>A0A150FVL1</accession>
<gene>
    <name evidence="1" type="ORF">GPECTOR_342g82</name>
</gene>
<dbReference type="EMBL" id="LSYV01000340">
    <property type="protein sequence ID" value="KXZ41651.1"/>
    <property type="molecule type" value="Genomic_DNA"/>
</dbReference>
<evidence type="ECO:0000313" key="2">
    <source>
        <dbReference type="Proteomes" id="UP000075714"/>
    </source>
</evidence>
<dbReference type="Proteomes" id="UP000075714">
    <property type="component" value="Unassembled WGS sequence"/>
</dbReference>
<protein>
    <submittedName>
        <fullName evidence="1">Uncharacterized protein</fullName>
    </submittedName>
</protein>
<name>A0A150FVL1_GONPE</name>
<keyword evidence="2" id="KW-1185">Reference proteome</keyword>
<comment type="caution">
    <text evidence="1">The sequence shown here is derived from an EMBL/GenBank/DDBJ whole genome shotgun (WGS) entry which is preliminary data.</text>
</comment>
<proteinExistence type="predicted"/>
<dbReference type="OrthoDB" id="543916at2759"/>